<sequence length="298" mass="32280">MSDRVMWFNGACVPWEDARVHVWDESALRGANVFEGITAFWNAREQRHEMLAGDAHLDRLFQSARVADIPVPMTRAEVFGALAEVAAQLGGSDVYLRPTFYAKQGRSALAPNSEGGTYIGGFPFRPTAPPKVRAAVSGHRRFGGPIGPHAKTGGSYLDFRVFERERVEQGVEHVFFLNERGHVAEADGAAILLVRDGRVTTPSVDSGILDSITKRIVLDLARGLGHQVEERPVEQDELYTARVVLAGTLLGLRTVDTVDGRAADDTGAADTVAALNDGYSRLCRGEGPLAAAYLSPLR</sequence>
<evidence type="ECO:0000313" key="2">
    <source>
        <dbReference type="EMBL" id="QUX26738.1"/>
    </source>
</evidence>
<keyword evidence="3" id="KW-1185">Reference proteome</keyword>
<dbReference type="InterPro" id="IPR001544">
    <property type="entry name" value="Aminotrans_IV"/>
</dbReference>
<name>A0ABX8C2D0_9ACTN</name>
<evidence type="ECO:0000256" key="1">
    <source>
        <dbReference type="ARBA" id="ARBA00009320"/>
    </source>
</evidence>
<dbReference type="EMBL" id="CP074132">
    <property type="protein sequence ID" value="QUX26738.1"/>
    <property type="molecule type" value="Genomic_DNA"/>
</dbReference>
<accession>A0ABX8C2D0</accession>
<dbReference type="InterPro" id="IPR043131">
    <property type="entry name" value="BCAT-like_N"/>
</dbReference>
<dbReference type="PANTHER" id="PTHR42743">
    <property type="entry name" value="AMINO-ACID AMINOTRANSFERASE"/>
    <property type="match status" value="1"/>
</dbReference>
<dbReference type="Proteomes" id="UP000678016">
    <property type="component" value="Chromosome"/>
</dbReference>
<dbReference type="CDD" id="cd00449">
    <property type="entry name" value="PLPDE_IV"/>
    <property type="match status" value="1"/>
</dbReference>
<dbReference type="RefSeq" id="WP_212639839.1">
    <property type="nucleotide sequence ID" value="NZ_CP074132.1"/>
</dbReference>
<protein>
    <submittedName>
        <fullName evidence="2">Aminotransferase class IV</fullName>
    </submittedName>
</protein>
<dbReference type="InterPro" id="IPR036038">
    <property type="entry name" value="Aminotransferase-like"/>
</dbReference>
<comment type="similarity">
    <text evidence="1">Belongs to the class-IV pyridoxal-phosphate-dependent aminotransferase family.</text>
</comment>
<dbReference type="Gene3D" id="3.30.470.10">
    <property type="match status" value="1"/>
</dbReference>
<dbReference type="InterPro" id="IPR043132">
    <property type="entry name" value="BCAT-like_C"/>
</dbReference>
<proteinExistence type="inferred from homology"/>
<gene>
    <name evidence="2" type="ORF">KGD83_15215</name>
</gene>
<dbReference type="Gene3D" id="3.20.10.10">
    <property type="entry name" value="D-amino Acid Aminotransferase, subunit A, domain 2"/>
    <property type="match status" value="1"/>
</dbReference>
<keyword evidence="2" id="KW-0808">Transferase</keyword>
<evidence type="ECO:0000313" key="3">
    <source>
        <dbReference type="Proteomes" id="UP000678016"/>
    </source>
</evidence>
<dbReference type="PANTHER" id="PTHR42743:SF5">
    <property type="entry name" value="AMINODEOXYCHORISMATE LYASE"/>
    <property type="match status" value="1"/>
</dbReference>
<reference evidence="3" key="1">
    <citation type="submission" date="2021-05" db="EMBL/GenBank/DDBJ databases">
        <title>Direct Submission.</title>
        <authorList>
            <person name="Li K."/>
            <person name="Gao J."/>
        </authorList>
    </citation>
    <scope>NUCLEOTIDE SEQUENCE [LARGE SCALE GENOMIC DNA]</scope>
    <source>
        <strain evidence="3">HDS12</strain>
    </source>
</reference>
<dbReference type="Pfam" id="PF01063">
    <property type="entry name" value="Aminotran_4"/>
    <property type="match status" value="1"/>
</dbReference>
<dbReference type="GO" id="GO:0008483">
    <property type="term" value="F:transaminase activity"/>
    <property type="evidence" value="ECO:0007669"/>
    <property type="project" value="UniProtKB-KW"/>
</dbReference>
<dbReference type="InterPro" id="IPR050571">
    <property type="entry name" value="Class-IV_PLP-Dep_Aminotrnsfr"/>
</dbReference>
<dbReference type="SUPFAM" id="SSF56752">
    <property type="entry name" value="D-aminoacid aminotransferase-like PLP-dependent enzymes"/>
    <property type="match status" value="1"/>
</dbReference>
<organism evidence="2 3">
    <name type="scientific">Nocardiopsis akebiae</name>
    <dbReference type="NCBI Taxonomy" id="2831968"/>
    <lineage>
        <taxon>Bacteria</taxon>
        <taxon>Bacillati</taxon>
        <taxon>Actinomycetota</taxon>
        <taxon>Actinomycetes</taxon>
        <taxon>Streptosporangiales</taxon>
        <taxon>Nocardiopsidaceae</taxon>
        <taxon>Nocardiopsis</taxon>
    </lineage>
</organism>
<keyword evidence="2" id="KW-0032">Aminotransferase</keyword>